<evidence type="ECO:0000313" key="1">
    <source>
        <dbReference type="EMBL" id="CDW38991.1"/>
    </source>
</evidence>
<feature type="non-terminal residue" evidence="1">
    <location>
        <position position="1"/>
    </location>
</feature>
<protein>
    <submittedName>
        <fullName evidence="1">Uncharacterized protein</fullName>
    </submittedName>
</protein>
<name>A0A0K2UMN5_LEPSM</name>
<sequence>VLAELRAGLRIDIKVIVEIIFSLSKLDAITLIKRHDI</sequence>
<reference evidence="1" key="1">
    <citation type="submission" date="2014-05" db="EMBL/GenBank/DDBJ databases">
        <authorList>
            <person name="Chronopoulou M."/>
        </authorList>
    </citation>
    <scope>NUCLEOTIDE SEQUENCE</scope>
    <source>
        <tissue evidence="1">Whole organism</tissue>
    </source>
</reference>
<proteinExistence type="predicted"/>
<accession>A0A0K2UMN5</accession>
<dbReference type="EMBL" id="HACA01021630">
    <property type="protein sequence ID" value="CDW38991.1"/>
    <property type="molecule type" value="Transcribed_RNA"/>
</dbReference>
<organism evidence="1">
    <name type="scientific">Lepeophtheirus salmonis</name>
    <name type="common">Salmon louse</name>
    <name type="synonym">Caligus salmonis</name>
    <dbReference type="NCBI Taxonomy" id="72036"/>
    <lineage>
        <taxon>Eukaryota</taxon>
        <taxon>Metazoa</taxon>
        <taxon>Ecdysozoa</taxon>
        <taxon>Arthropoda</taxon>
        <taxon>Crustacea</taxon>
        <taxon>Multicrustacea</taxon>
        <taxon>Hexanauplia</taxon>
        <taxon>Copepoda</taxon>
        <taxon>Siphonostomatoida</taxon>
        <taxon>Caligidae</taxon>
        <taxon>Lepeophtheirus</taxon>
    </lineage>
</organism>
<dbReference type="AlphaFoldDB" id="A0A0K2UMN5"/>